<gene>
    <name evidence="5 9" type="primary">rny</name>
    <name evidence="9" type="ORF">COS30_02165</name>
</gene>
<dbReference type="Proteomes" id="UP000229247">
    <property type="component" value="Unassembled WGS sequence"/>
</dbReference>
<dbReference type="PANTHER" id="PTHR12826:SF15">
    <property type="entry name" value="RIBONUCLEASE Y"/>
    <property type="match status" value="1"/>
</dbReference>
<evidence type="ECO:0000256" key="5">
    <source>
        <dbReference type="HAMAP-Rule" id="MF_00335"/>
    </source>
</evidence>
<dbReference type="PROSITE" id="PS51831">
    <property type="entry name" value="HD"/>
    <property type="match status" value="1"/>
</dbReference>
<dbReference type="PANTHER" id="PTHR12826">
    <property type="entry name" value="RIBONUCLEASE Y"/>
    <property type="match status" value="1"/>
</dbReference>
<dbReference type="HAMAP" id="MF_00335">
    <property type="entry name" value="RNase_Y"/>
    <property type="match status" value="1"/>
</dbReference>
<evidence type="ECO:0000256" key="4">
    <source>
        <dbReference type="ARBA" id="ARBA00022884"/>
    </source>
</evidence>
<dbReference type="SUPFAM" id="SSF109604">
    <property type="entry name" value="HD-domain/PDEase-like"/>
    <property type="match status" value="1"/>
</dbReference>
<dbReference type="Pfam" id="PF00013">
    <property type="entry name" value="KH_1"/>
    <property type="match status" value="1"/>
</dbReference>
<dbReference type="InterPro" id="IPR017705">
    <property type="entry name" value="Ribonuclease_Y"/>
</dbReference>
<keyword evidence="5" id="KW-1003">Cell membrane</keyword>
<keyword evidence="4 5" id="KW-0694">RNA-binding</keyword>
<dbReference type="EC" id="3.1.-.-" evidence="5 6"/>
<dbReference type="SMART" id="SM00471">
    <property type="entry name" value="HDc"/>
    <property type="match status" value="1"/>
</dbReference>
<evidence type="ECO:0000259" key="8">
    <source>
        <dbReference type="PROSITE" id="PS51831"/>
    </source>
</evidence>
<dbReference type="InterPro" id="IPR022711">
    <property type="entry name" value="RNase_Y_N"/>
</dbReference>
<dbReference type="Gene3D" id="3.30.1370.10">
    <property type="entry name" value="K Homology domain, type 1"/>
    <property type="match status" value="1"/>
</dbReference>
<dbReference type="NCBIfam" id="TIGR03319">
    <property type="entry name" value="RNase_Y"/>
    <property type="match status" value="1"/>
</dbReference>
<feature type="domain" description="HD" evidence="8">
    <location>
        <begin position="326"/>
        <end position="419"/>
    </location>
</feature>
<dbReference type="InterPro" id="IPR036612">
    <property type="entry name" value="KH_dom_type_1_sf"/>
</dbReference>
<dbReference type="PROSITE" id="PS50084">
    <property type="entry name" value="KH_TYPE_1"/>
    <property type="match status" value="1"/>
</dbReference>
<sequence>MEIDIFLIITGVIAVAMGSVIGYLARQSIAKKQVGSIEGKLEKMMEEAKHKSKEMLLQAQDKALRVLEEAKQEQKTREQQLSRMEDRVERQEKMMDQKSQDLDKQYAELADKANKVKEIKERLVEMEAQKAMELEKVAKLSREEAKEELLKQVEKEHEVTLLERIGKLERKGKEELEKKARDVLTFAMQRYAASQAAEITTSTVALPSDDLKGRIIGKEGRNIKTLEKLTGVEVIVDDTPGAIVISAFDPIRRQIAKLALEKLMADGRIQPARIEDAVEKAKEAVAEKILEAGNAAVYDTGVAGLDPKLIRILGRLSLRTSYGQNVLLHSLEVAHLASAIAAEIGADATLAKKAGLLHDIGKAVTHEVQGSHVEIGKMILQKFNMSEDVIKVMQSHHEEYPYESLEAVIVQVADQISGARPGARKDTLEAYLKRLEELEKIANSFEGIDKSYAIQAGREIRVFVHPDKISDLEARKLARQIADRIQQDLQYPGEIKVTVIRELRTIEYAK</sequence>
<evidence type="ECO:0000313" key="10">
    <source>
        <dbReference type="Proteomes" id="UP000229247"/>
    </source>
</evidence>
<keyword evidence="5" id="KW-0472">Membrane</keyword>
<comment type="function">
    <text evidence="5">Endoribonuclease that initiates mRNA decay.</text>
</comment>
<dbReference type="GO" id="GO:0016787">
    <property type="term" value="F:hydrolase activity"/>
    <property type="evidence" value="ECO:0007669"/>
    <property type="project" value="UniProtKB-KW"/>
</dbReference>
<dbReference type="GO" id="GO:0004521">
    <property type="term" value="F:RNA endonuclease activity"/>
    <property type="evidence" value="ECO:0007669"/>
    <property type="project" value="UniProtKB-UniRule"/>
</dbReference>
<organism evidence="9 10">
    <name type="scientific">Candidatus Portnoybacteria bacterium CG02_land_8_20_14_3_00_45_8</name>
    <dbReference type="NCBI Taxonomy" id="1974807"/>
    <lineage>
        <taxon>Bacteria</taxon>
        <taxon>Candidatus Portnoyibacteriota</taxon>
    </lineage>
</organism>
<dbReference type="Pfam" id="PF12072">
    <property type="entry name" value="RNase_Y_N"/>
    <property type="match status" value="1"/>
</dbReference>
<evidence type="ECO:0000256" key="7">
    <source>
        <dbReference type="SAM" id="Coils"/>
    </source>
</evidence>
<dbReference type="SMART" id="SM00322">
    <property type="entry name" value="KH"/>
    <property type="match status" value="1"/>
</dbReference>
<dbReference type="InterPro" id="IPR003607">
    <property type="entry name" value="HD/PDEase_dom"/>
</dbReference>
<dbReference type="AlphaFoldDB" id="A0A2M7D5Y5"/>
<dbReference type="CDD" id="cd00077">
    <property type="entry name" value="HDc"/>
    <property type="match status" value="1"/>
</dbReference>
<keyword evidence="3 5" id="KW-0378">Hydrolase</keyword>
<dbReference type="GO" id="GO:0006402">
    <property type="term" value="P:mRNA catabolic process"/>
    <property type="evidence" value="ECO:0007669"/>
    <property type="project" value="UniProtKB-UniRule"/>
</dbReference>
<keyword evidence="7" id="KW-0175">Coiled coil</keyword>
<dbReference type="InterPro" id="IPR004088">
    <property type="entry name" value="KH_dom_type_1"/>
</dbReference>
<evidence type="ECO:0000256" key="1">
    <source>
        <dbReference type="ARBA" id="ARBA00022722"/>
    </source>
</evidence>
<dbReference type="GO" id="GO:0005886">
    <property type="term" value="C:plasma membrane"/>
    <property type="evidence" value="ECO:0007669"/>
    <property type="project" value="UniProtKB-SubCell"/>
</dbReference>
<keyword evidence="5" id="KW-0812">Transmembrane</keyword>
<accession>A0A2M7D5Y5</accession>
<evidence type="ECO:0000256" key="3">
    <source>
        <dbReference type="ARBA" id="ARBA00022801"/>
    </source>
</evidence>
<reference evidence="10" key="1">
    <citation type="submission" date="2017-09" db="EMBL/GenBank/DDBJ databases">
        <title>Depth-based differentiation of microbial function through sediment-hosted aquifers and enrichment of novel symbionts in the deep terrestrial subsurface.</title>
        <authorList>
            <person name="Probst A.J."/>
            <person name="Ladd B."/>
            <person name="Jarett J.K."/>
            <person name="Geller-Mcgrath D.E."/>
            <person name="Sieber C.M.K."/>
            <person name="Emerson J.B."/>
            <person name="Anantharaman K."/>
            <person name="Thomas B.C."/>
            <person name="Malmstrom R."/>
            <person name="Stieglmeier M."/>
            <person name="Klingl A."/>
            <person name="Woyke T."/>
            <person name="Ryan C.M."/>
            <person name="Banfield J.F."/>
        </authorList>
    </citation>
    <scope>NUCLEOTIDE SEQUENCE [LARGE SCALE GENOMIC DNA]</scope>
</reference>
<protein>
    <recommendedName>
        <fullName evidence="5 6">Ribonuclease Y</fullName>
        <shortName evidence="5">RNase Y</shortName>
        <ecNumber evidence="5 6">3.1.-.-</ecNumber>
    </recommendedName>
</protein>
<evidence type="ECO:0000313" key="9">
    <source>
        <dbReference type="EMBL" id="PIV38433.1"/>
    </source>
</evidence>
<proteinExistence type="inferred from homology"/>
<dbReference type="CDD" id="cd22431">
    <property type="entry name" value="KH-I_RNaseY"/>
    <property type="match status" value="1"/>
</dbReference>
<dbReference type="InterPro" id="IPR004087">
    <property type="entry name" value="KH_dom"/>
</dbReference>
<comment type="subcellular location">
    <subcellularLocation>
        <location evidence="5">Cell membrane</location>
        <topology evidence="5">Single-pass membrane protein</topology>
    </subcellularLocation>
</comment>
<comment type="caution">
    <text evidence="9">The sequence shown here is derived from an EMBL/GenBank/DDBJ whole genome shotgun (WGS) entry which is preliminary data.</text>
</comment>
<evidence type="ECO:0000256" key="6">
    <source>
        <dbReference type="NCBIfam" id="TIGR03319"/>
    </source>
</evidence>
<dbReference type="EMBL" id="PEUE01000050">
    <property type="protein sequence ID" value="PIV38433.1"/>
    <property type="molecule type" value="Genomic_DNA"/>
</dbReference>
<keyword evidence="1 5" id="KW-0540">Nuclease</keyword>
<dbReference type="Pfam" id="PF01966">
    <property type="entry name" value="HD"/>
    <property type="match status" value="1"/>
</dbReference>
<feature type="coiled-coil region" evidence="7">
    <location>
        <begin position="53"/>
        <end position="143"/>
    </location>
</feature>
<dbReference type="InterPro" id="IPR006674">
    <property type="entry name" value="HD_domain"/>
</dbReference>
<dbReference type="GO" id="GO:0003723">
    <property type="term" value="F:RNA binding"/>
    <property type="evidence" value="ECO:0007669"/>
    <property type="project" value="UniProtKB-UniRule"/>
</dbReference>
<evidence type="ECO:0000256" key="2">
    <source>
        <dbReference type="ARBA" id="ARBA00022759"/>
    </source>
</evidence>
<keyword evidence="5" id="KW-1133">Transmembrane helix</keyword>
<feature type="transmembrane region" description="Helical" evidence="5">
    <location>
        <begin position="6"/>
        <end position="25"/>
    </location>
</feature>
<comment type="similarity">
    <text evidence="5">Belongs to the RNase Y family.</text>
</comment>
<dbReference type="SUPFAM" id="SSF54791">
    <property type="entry name" value="Eukaryotic type KH-domain (KH-domain type I)"/>
    <property type="match status" value="1"/>
</dbReference>
<dbReference type="Gene3D" id="1.10.3210.10">
    <property type="entry name" value="Hypothetical protein af1432"/>
    <property type="match status" value="1"/>
</dbReference>
<dbReference type="InterPro" id="IPR006675">
    <property type="entry name" value="HDIG_dom"/>
</dbReference>
<name>A0A2M7D5Y5_9BACT</name>
<keyword evidence="2 5" id="KW-0255">Endonuclease</keyword>
<dbReference type="NCBIfam" id="TIGR00277">
    <property type="entry name" value="HDIG"/>
    <property type="match status" value="1"/>
</dbReference>